<evidence type="ECO:0000313" key="3">
    <source>
        <dbReference type="Proteomes" id="UP000053370"/>
    </source>
</evidence>
<dbReference type="Proteomes" id="UP000053370">
    <property type="component" value="Unassembled WGS sequence"/>
</dbReference>
<keyword evidence="3" id="KW-1185">Reference proteome</keyword>
<dbReference type="STRING" id="1678840.ATC1_11150"/>
<gene>
    <name evidence="2" type="ORF">ATC1_11150</name>
</gene>
<dbReference type="EMBL" id="DF968179">
    <property type="protein sequence ID" value="GAP39228.1"/>
    <property type="molecule type" value="Genomic_DNA"/>
</dbReference>
<reference evidence="2" key="1">
    <citation type="journal article" date="2015" name="Genome Announc.">
        <title>Draft Genome Sequence of Anaerolineae Strain TC1, a Novel Isolate from a Methanogenic Wastewater Treatment System.</title>
        <authorList>
            <person name="Matsuura N."/>
            <person name="Tourlousse D.M."/>
            <person name="Sun L."/>
            <person name="Toyonaga M."/>
            <person name="Kuroda K."/>
            <person name="Ohashi A."/>
            <person name="Cruz R."/>
            <person name="Yamaguchi T."/>
            <person name="Sekiguchi Y."/>
        </authorList>
    </citation>
    <scope>NUCLEOTIDE SEQUENCE [LARGE SCALE GENOMIC DNA]</scope>
    <source>
        <strain evidence="2">TC1</strain>
    </source>
</reference>
<sequence>MIVAGAVLGLYYAWIVNPVRFIDATFYDLRQDYKADYILMAAEIYHENPVLFQTMIRIDRLMENSAEEAVANAISNAEKLGYSENDLDLLYNLNNAVGGKKDETVEPEDIFIEYNIPEINHQDISTPTVPANEDFHNSSENPFEQGDGNG</sequence>
<evidence type="ECO:0000256" key="1">
    <source>
        <dbReference type="SAM" id="MobiDB-lite"/>
    </source>
</evidence>
<protein>
    <submittedName>
        <fullName evidence="2">Uncharacterized protein</fullName>
    </submittedName>
</protein>
<accession>A0A0K8P9A1</accession>
<name>A0A0K8P9A1_9CHLR</name>
<dbReference type="AlphaFoldDB" id="A0A0K8P9A1"/>
<evidence type="ECO:0000313" key="2">
    <source>
        <dbReference type="EMBL" id="GAP39228.1"/>
    </source>
</evidence>
<proteinExistence type="predicted"/>
<feature type="region of interest" description="Disordered" evidence="1">
    <location>
        <begin position="122"/>
        <end position="150"/>
    </location>
</feature>
<organism evidence="2">
    <name type="scientific">Flexilinea flocculi</name>
    <dbReference type="NCBI Taxonomy" id="1678840"/>
    <lineage>
        <taxon>Bacteria</taxon>
        <taxon>Bacillati</taxon>
        <taxon>Chloroflexota</taxon>
        <taxon>Anaerolineae</taxon>
        <taxon>Anaerolineales</taxon>
        <taxon>Anaerolineaceae</taxon>
        <taxon>Flexilinea</taxon>
    </lineage>
</organism>